<dbReference type="RefSeq" id="XP_013345609.1">
    <property type="nucleotide sequence ID" value="XM_013490155.1"/>
</dbReference>
<dbReference type="STRING" id="1043005.A0A074YH45"/>
<gene>
    <name evidence="3" type="ORF">AUEXF2481DRAFT_628086</name>
</gene>
<dbReference type="GO" id="GO:0005975">
    <property type="term" value="P:carbohydrate metabolic process"/>
    <property type="evidence" value="ECO:0007669"/>
    <property type="project" value="InterPro"/>
</dbReference>
<dbReference type="GO" id="GO:0004553">
    <property type="term" value="F:hydrolase activity, hydrolyzing O-glycosyl compounds"/>
    <property type="evidence" value="ECO:0007669"/>
    <property type="project" value="InterPro"/>
</dbReference>
<dbReference type="AlphaFoldDB" id="A0A074YH45"/>
<proteinExistence type="predicted"/>
<dbReference type="OrthoDB" id="4388755at2759"/>
<keyword evidence="4" id="KW-1185">Reference proteome</keyword>
<evidence type="ECO:0000313" key="4">
    <source>
        <dbReference type="Proteomes" id="UP000030641"/>
    </source>
</evidence>
<dbReference type="InterPro" id="IPR000757">
    <property type="entry name" value="Beta-glucanase-like"/>
</dbReference>
<protein>
    <submittedName>
        <fullName evidence="3">Glycoside hydrolase family 16 protein</fullName>
    </submittedName>
</protein>
<dbReference type="SUPFAM" id="SSF49899">
    <property type="entry name" value="Concanavalin A-like lectins/glucanases"/>
    <property type="match status" value="2"/>
</dbReference>
<dbReference type="PANTHER" id="PTHR38121">
    <property type="entry name" value="GH16 DOMAIN-CONTAINING PROTEIN"/>
    <property type="match status" value="1"/>
</dbReference>
<evidence type="ECO:0000256" key="1">
    <source>
        <dbReference type="SAM" id="SignalP"/>
    </source>
</evidence>
<dbReference type="HOGENOM" id="CLU_040566_2_0_1"/>
<dbReference type="EMBL" id="KL584755">
    <property type="protein sequence ID" value="KEQ97050.1"/>
    <property type="molecule type" value="Genomic_DNA"/>
</dbReference>
<organism evidence="3 4">
    <name type="scientific">Aureobasidium subglaciale (strain EXF-2481)</name>
    <name type="common">Aureobasidium pullulans var. subglaciale</name>
    <dbReference type="NCBI Taxonomy" id="1043005"/>
    <lineage>
        <taxon>Eukaryota</taxon>
        <taxon>Fungi</taxon>
        <taxon>Dikarya</taxon>
        <taxon>Ascomycota</taxon>
        <taxon>Pezizomycotina</taxon>
        <taxon>Dothideomycetes</taxon>
        <taxon>Dothideomycetidae</taxon>
        <taxon>Dothideales</taxon>
        <taxon>Saccotheciaceae</taxon>
        <taxon>Aureobasidium</taxon>
    </lineage>
</organism>
<keyword evidence="3" id="KW-0378">Hydrolase</keyword>
<feature type="signal peptide" evidence="1">
    <location>
        <begin position="1"/>
        <end position="23"/>
    </location>
</feature>
<dbReference type="InParanoid" id="A0A074YH45"/>
<keyword evidence="1" id="KW-0732">Signal</keyword>
<name>A0A074YH45_AURSE</name>
<feature type="domain" description="GH16" evidence="2">
    <location>
        <begin position="60"/>
        <end position="270"/>
    </location>
</feature>
<evidence type="ECO:0000259" key="2">
    <source>
        <dbReference type="PROSITE" id="PS51762"/>
    </source>
</evidence>
<dbReference type="GeneID" id="25369665"/>
<dbReference type="InterPro" id="IPR013320">
    <property type="entry name" value="ConA-like_dom_sf"/>
</dbReference>
<reference evidence="3 4" key="1">
    <citation type="journal article" date="2014" name="BMC Genomics">
        <title>Genome sequencing of four Aureobasidium pullulans varieties: biotechnological potential, stress tolerance, and description of new species.</title>
        <authorList>
            <person name="Gostin Ar C."/>
            <person name="Ohm R.A."/>
            <person name="Kogej T."/>
            <person name="Sonjak S."/>
            <person name="Turk M."/>
            <person name="Zajc J."/>
            <person name="Zalar P."/>
            <person name="Grube M."/>
            <person name="Sun H."/>
            <person name="Han J."/>
            <person name="Sharma A."/>
            <person name="Chiniquy J."/>
            <person name="Ngan C.Y."/>
            <person name="Lipzen A."/>
            <person name="Barry K."/>
            <person name="Grigoriev I.V."/>
            <person name="Gunde-Cimerman N."/>
        </authorList>
    </citation>
    <scope>NUCLEOTIDE SEQUENCE [LARGE SCALE GENOMIC DNA]</scope>
    <source>
        <strain evidence="3 4">EXF-2481</strain>
    </source>
</reference>
<dbReference type="Pfam" id="PF00722">
    <property type="entry name" value="Glyco_hydro_16"/>
    <property type="match status" value="1"/>
</dbReference>
<dbReference type="PROSITE" id="PS51762">
    <property type="entry name" value="GH16_2"/>
    <property type="match status" value="1"/>
</dbReference>
<dbReference type="Gene3D" id="2.60.120.200">
    <property type="match status" value="1"/>
</dbReference>
<dbReference type="PANTHER" id="PTHR38121:SF2">
    <property type="entry name" value="ACYLTRANSFERASE 3 DOMAIN-CONTAINING PROTEIN"/>
    <property type="match status" value="1"/>
</dbReference>
<sequence length="408" mass="43835">MPPLRITLKHACLIAIAAAMAHATTFDHLAARADISADGSSDGCHYQVEGVGAFTSHLAFDFTTMDTLPDDLVASTYEVGSGPYAPYAHIFNPSNIVLTRGQPMQMIVPGGQTADPLDTCQVVTRYNDVLYASVRTIAQASPVNGTVHGFFMYMNDTQETDIEIRTGDPGHVHFTNQQTHPGNGETTYAVPAPGTLTTEFHEYRYDWLPTGTYFYIDGELVMSITRNVPSEAGWLMWNSWSNGYAWTYGPPLQDSILQIRSVEAFFNRTSVGASSCEANSARSTRAGAVRLGAGAHATINTAAVSSQASTTTELEPSSTNDGTFSITSNLAAHITLSTILHIRDITAFEHTPFDTAYTNITLQTTITIGTASEPVEALVETTSPIPAGPLSITQKLAATLSILRQASQ</sequence>
<accession>A0A074YH45</accession>
<dbReference type="CDD" id="cd00413">
    <property type="entry name" value="Glyco_hydrolase_16"/>
    <property type="match status" value="1"/>
</dbReference>
<feature type="chain" id="PRO_5001703340" evidence="1">
    <location>
        <begin position="24"/>
        <end position="408"/>
    </location>
</feature>
<dbReference type="Proteomes" id="UP000030641">
    <property type="component" value="Unassembled WGS sequence"/>
</dbReference>
<evidence type="ECO:0000313" key="3">
    <source>
        <dbReference type="EMBL" id="KEQ97050.1"/>
    </source>
</evidence>
<dbReference type="OMA" id="SAGWHEY"/>